<dbReference type="GO" id="GO:0032259">
    <property type="term" value="P:methylation"/>
    <property type="evidence" value="ECO:0007669"/>
    <property type="project" value="UniProtKB-KW"/>
</dbReference>
<dbReference type="InterPro" id="IPR029063">
    <property type="entry name" value="SAM-dependent_MTases_sf"/>
</dbReference>
<dbReference type="EMBL" id="CP042301">
    <property type="protein sequence ID" value="QDZ00602.1"/>
    <property type="molecule type" value="Genomic_DNA"/>
</dbReference>
<gene>
    <name evidence="2" type="ORF">FQ775_09535</name>
</gene>
<proteinExistence type="predicted"/>
<dbReference type="CDD" id="cd02440">
    <property type="entry name" value="AdoMet_MTases"/>
    <property type="match status" value="1"/>
</dbReference>
<dbReference type="RefSeq" id="WP_146299250.1">
    <property type="nucleotide sequence ID" value="NZ_CP042301.2"/>
</dbReference>
<keyword evidence="2" id="KW-0489">Methyltransferase</keyword>
<name>A0A5B8KYF3_9HYPH</name>
<evidence type="ECO:0000313" key="3">
    <source>
        <dbReference type="Proteomes" id="UP000321389"/>
    </source>
</evidence>
<dbReference type="Gene3D" id="3.40.50.150">
    <property type="entry name" value="Vaccinia Virus protein VP39"/>
    <property type="match status" value="1"/>
</dbReference>
<dbReference type="InterPro" id="IPR041698">
    <property type="entry name" value="Methyltransf_25"/>
</dbReference>
<dbReference type="GO" id="GO:0008168">
    <property type="term" value="F:methyltransferase activity"/>
    <property type="evidence" value="ECO:0007669"/>
    <property type="project" value="UniProtKB-KW"/>
</dbReference>
<dbReference type="KEGG" id="niy:FQ775_09535"/>
<protein>
    <submittedName>
        <fullName evidence="2">Methyltransferase domain-containing protein</fullName>
    </submittedName>
</protein>
<organism evidence="2 3">
    <name type="scientific">Nitratireductor mangrovi</name>
    <dbReference type="NCBI Taxonomy" id="2599600"/>
    <lineage>
        <taxon>Bacteria</taxon>
        <taxon>Pseudomonadati</taxon>
        <taxon>Pseudomonadota</taxon>
        <taxon>Alphaproteobacteria</taxon>
        <taxon>Hyphomicrobiales</taxon>
        <taxon>Phyllobacteriaceae</taxon>
        <taxon>Nitratireductor</taxon>
    </lineage>
</organism>
<dbReference type="Proteomes" id="UP000321389">
    <property type="component" value="Chromosome"/>
</dbReference>
<sequence length="193" mass="20152">MPATRAAEFGLFSRQILRHPRQVSALAPSSPGLAAMMARQLPVTATRVAEFGAGLGSLTRAILAAGIAPHDLTLFEVNDTFCASLRAAFPGVAIVNGPAQGLAATEAGSLDAVVSGLPLLSMPADTQRDILAAAFHALAPDGVYIQFTYGLFAPLRAAVARDLGLTATRTARVWKNIPPATVYVYRRARNGTA</sequence>
<keyword evidence="3" id="KW-1185">Reference proteome</keyword>
<reference evidence="2" key="1">
    <citation type="submission" date="2020-04" db="EMBL/GenBank/DDBJ databases">
        <title>Nitratireductor sp. nov. isolated from mangrove soil.</title>
        <authorList>
            <person name="Ye Y."/>
        </authorList>
    </citation>
    <scope>NUCLEOTIDE SEQUENCE</scope>
    <source>
        <strain evidence="2">SY7</strain>
    </source>
</reference>
<evidence type="ECO:0000259" key="1">
    <source>
        <dbReference type="Pfam" id="PF13649"/>
    </source>
</evidence>
<evidence type="ECO:0000313" key="2">
    <source>
        <dbReference type="EMBL" id="QDZ00602.1"/>
    </source>
</evidence>
<dbReference type="OrthoDB" id="9805585at2"/>
<dbReference type="AlphaFoldDB" id="A0A5B8KYF3"/>
<accession>A0A5B8KYF3</accession>
<dbReference type="SUPFAM" id="SSF53335">
    <property type="entry name" value="S-adenosyl-L-methionine-dependent methyltransferases"/>
    <property type="match status" value="1"/>
</dbReference>
<keyword evidence="2" id="KW-0808">Transferase</keyword>
<dbReference type="Pfam" id="PF13649">
    <property type="entry name" value="Methyltransf_25"/>
    <property type="match status" value="1"/>
</dbReference>
<feature type="domain" description="Methyltransferase" evidence="1">
    <location>
        <begin position="48"/>
        <end position="142"/>
    </location>
</feature>